<accession>A0A1W0VVM5</accession>
<evidence type="ECO:0000313" key="2">
    <source>
        <dbReference type="EMBL" id="OQU86145.1"/>
    </source>
</evidence>
<sequence>MQVRNWFAMYVLFCSVLLPLWSSCSFSIPFLLVIVAYSYGQQWWLWVKQLWPGTHELGARRYKNKKGTRPEPGAHCLEWMLRNACMPRECPFGAYSSCIHHNRSQTKTSLSYY</sequence>
<organism evidence="2 3">
    <name type="scientific">Sorghum bicolor</name>
    <name type="common">Sorghum</name>
    <name type="synonym">Sorghum vulgare</name>
    <dbReference type="NCBI Taxonomy" id="4558"/>
    <lineage>
        <taxon>Eukaryota</taxon>
        <taxon>Viridiplantae</taxon>
        <taxon>Streptophyta</taxon>
        <taxon>Embryophyta</taxon>
        <taxon>Tracheophyta</taxon>
        <taxon>Spermatophyta</taxon>
        <taxon>Magnoliopsida</taxon>
        <taxon>Liliopsida</taxon>
        <taxon>Poales</taxon>
        <taxon>Poaceae</taxon>
        <taxon>PACMAD clade</taxon>
        <taxon>Panicoideae</taxon>
        <taxon>Andropogonodae</taxon>
        <taxon>Andropogoneae</taxon>
        <taxon>Sorghinae</taxon>
        <taxon>Sorghum</taxon>
    </lineage>
</organism>
<keyword evidence="1" id="KW-1133">Transmembrane helix</keyword>
<reference evidence="2 3" key="1">
    <citation type="journal article" date="2009" name="Nature">
        <title>The Sorghum bicolor genome and the diversification of grasses.</title>
        <authorList>
            <person name="Paterson A.H."/>
            <person name="Bowers J.E."/>
            <person name="Bruggmann R."/>
            <person name="Dubchak I."/>
            <person name="Grimwood J."/>
            <person name="Gundlach H."/>
            <person name="Haberer G."/>
            <person name="Hellsten U."/>
            <person name="Mitros T."/>
            <person name="Poliakov A."/>
            <person name="Schmutz J."/>
            <person name="Spannagl M."/>
            <person name="Tang H."/>
            <person name="Wang X."/>
            <person name="Wicker T."/>
            <person name="Bharti A.K."/>
            <person name="Chapman J."/>
            <person name="Feltus F.A."/>
            <person name="Gowik U."/>
            <person name="Grigoriev I.V."/>
            <person name="Lyons E."/>
            <person name="Maher C.A."/>
            <person name="Martis M."/>
            <person name="Narechania A."/>
            <person name="Otillar R.P."/>
            <person name="Penning B.W."/>
            <person name="Salamov A.A."/>
            <person name="Wang Y."/>
            <person name="Zhang L."/>
            <person name="Carpita N.C."/>
            <person name="Freeling M."/>
            <person name="Gingle A.R."/>
            <person name="Hash C.T."/>
            <person name="Keller B."/>
            <person name="Klein P."/>
            <person name="Kresovich S."/>
            <person name="McCann M.C."/>
            <person name="Ming R."/>
            <person name="Peterson D.G."/>
            <person name="Mehboob-ur-Rahman"/>
            <person name="Ware D."/>
            <person name="Westhoff P."/>
            <person name="Mayer K.F."/>
            <person name="Messing J."/>
            <person name="Rokhsar D.S."/>
        </authorList>
    </citation>
    <scope>NUCLEOTIDE SEQUENCE [LARGE SCALE GENOMIC DNA]</scope>
    <source>
        <strain evidence="3">cv. BTx623</strain>
    </source>
</reference>
<dbReference type="AlphaFoldDB" id="A0A1W0VVM5"/>
<reference evidence="3" key="2">
    <citation type="journal article" date="2018" name="Plant J.">
        <title>The Sorghum bicolor reference genome: improved assembly, gene annotations, a transcriptome atlas, and signatures of genome organization.</title>
        <authorList>
            <person name="McCormick R.F."/>
            <person name="Truong S.K."/>
            <person name="Sreedasyam A."/>
            <person name="Jenkins J."/>
            <person name="Shu S."/>
            <person name="Sims D."/>
            <person name="Kennedy M."/>
            <person name="Amirebrahimi M."/>
            <person name="Weers B.D."/>
            <person name="McKinley B."/>
            <person name="Mattison A."/>
            <person name="Morishige D.T."/>
            <person name="Grimwood J."/>
            <person name="Schmutz J."/>
            <person name="Mullet J.E."/>
        </authorList>
    </citation>
    <scope>NUCLEOTIDE SEQUENCE [LARGE SCALE GENOMIC DNA]</scope>
    <source>
        <strain evidence="3">cv. BTx623</strain>
    </source>
</reference>
<dbReference type="PROSITE" id="PS51257">
    <property type="entry name" value="PROKAR_LIPOPROTEIN"/>
    <property type="match status" value="1"/>
</dbReference>
<evidence type="ECO:0000256" key="1">
    <source>
        <dbReference type="SAM" id="Phobius"/>
    </source>
</evidence>
<name>A0A1W0VVM5_SORBI</name>
<gene>
    <name evidence="2" type="ORF">SORBI_3003G029350</name>
</gene>
<keyword evidence="1" id="KW-0812">Transmembrane</keyword>
<dbReference type="Gramene" id="OQU86145">
    <property type="protein sequence ID" value="OQU86145"/>
    <property type="gene ID" value="SORBI_3003G029350"/>
</dbReference>
<evidence type="ECO:0000313" key="3">
    <source>
        <dbReference type="Proteomes" id="UP000000768"/>
    </source>
</evidence>
<proteinExistence type="predicted"/>
<dbReference type="EMBL" id="CM000762">
    <property type="protein sequence ID" value="OQU86145.1"/>
    <property type="molecule type" value="Genomic_DNA"/>
</dbReference>
<keyword evidence="1" id="KW-0472">Membrane</keyword>
<keyword evidence="3" id="KW-1185">Reference proteome</keyword>
<dbReference type="Proteomes" id="UP000000768">
    <property type="component" value="Chromosome 3"/>
</dbReference>
<protein>
    <submittedName>
        <fullName evidence="2">Uncharacterized protein</fullName>
    </submittedName>
</protein>
<dbReference type="InParanoid" id="A0A1W0VVM5"/>
<feature type="transmembrane region" description="Helical" evidence="1">
    <location>
        <begin position="6"/>
        <end position="39"/>
    </location>
</feature>